<evidence type="ECO:0008006" key="3">
    <source>
        <dbReference type="Google" id="ProtNLM"/>
    </source>
</evidence>
<dbReference type="EMBL" id="HBHK01014336">
    <property type="protein sequence ID" value="CAD9686054.1"/>
    <property type="molecule type" value="Transcribed_RNA"/>
</dbReference>
<gene>
    <name evidence="2" type="ORF">QSP1433_LOCUS9030</name>
</gene>
<feature type="region of interest" description="Disordered" evidence="1">
    <location>
        <begin position="237"/>
        <end position="308"/>
    </location>
</feature>
<accession>A0A7S2S0K5</accession>
<name>A0A7S2S0K5_9STRA</name>
<feature type="compositionally biased region" description="Basic residues" evidence="1">
    <location>
        <begin position="254"/>
        <end position="272"/>
    </location>
</feature>
<reference evidence="2" key="1">
    <citation type="submission" date="2021-01" db="EMBL/GenBank/DDBJ databases">
        <authorList>
            <person name="Corre E."/>
            <person name="Pelletier E."/>
            <person name="Niang G."/>
            <person name="Scheremetjew M."/>
            <person name="Finn R."/>
            <person name="Kale V."/>
            <person name="Holt S."/>
            <person name="Cochrane G."/>
            <person name="Meng A."/>
            <person name="Brown T."/>
            <person name="Cohen L."/>
        </authorList>
    </citation>
    <scope>NUCLEOTIDE SEQUENCE</scope>
    <source>
        <strain evidence="2">NY070348D</strain>
    </source>
</reference>
<evidence type="ECO:0000256" key="1">
    <source>
        <dbReference type="SAM" id="MobiDB-lite"/>
    </source>
</evidence>
<proteinExistence type="predicted"/>
<sequence length="308" mass="34897">MFSHYGFTHDEDTGKRMLDERIRFQELGLVADMGLPSNWDSQVPESLLGNMTGESAVGVTNSFADYKPQISNELNFDDGSHDMDSDQMSPKNIFSAQNAGLIPPSHPLLKEEQLNNFQNYPLNQNDNSVIKSLFFKSQGVHPSQAKMKTEKPSIDVHPSSPSLTRPATGTGGLFINKPELSCSSERFQRHCMSPRRAEQISKYLNDLYRKYQNPDHQIGNFSPIERKALMDRYRAKRKERNQKSLLNGGEKKKLTVKRTSSTKHRPRFKGRFVRADSIVSMSDAESKPDPTKKEQPLKTGTKDTAVFE</sequence>
<feature type="compositionally biased region" description="Basic and acidic residues" evidence="1">
    <location>
        <begin position="284"/>
        <end position="296"/>
    </location>
</feature>
<dbReference type="AlphaFoldDB" id="A0A7S2S0K5"/>
<feature type="region of interest" description="Disordered" evidence="1">
    <location>
        <begin position="144"/>
        <end position="171"/>
    </location>
</feature>
<evidence type="ECO:0000313" key="2">
    <source>
        <dbReference type="EMBL" id="CAD9686054.1"/>
    </source>
</evidence>
<organism evidence="2">
    <name type="scientific">Mucochytrium quahogii</name>
    <dbReference type="NCBI Taxonomy" id="96639"/>
    <lineage>
        <taxon>Eukaryota</taxon>
        <taxon>Sar</taxon>
        <taxon>Stramenopiles</taxon>
        <taxon>Bigyra</taxon>
        <taxon>Labyrinthulomycetes</taxon>
        <taxon>Thraustochytrida</taxon>
        <taxon>Thraustochytriidae</taxon>
        <taxon>Mucochytrium</taxon>
    </lineage>
</organism>
<protein>
    <recommendedName>
        <fullName evidence="3">CCT domain-containing protein</fullName>
    </recommendedName>
</protein>